<evidence type="ECO:0000256" key="1">
    <source>
        <dbReference type="SAM" id="MobiDB-lite"/>
    </source>
</evidence>
<keyword evidence="4" id="KW-1185">Reference proteome</keyword>
<reference evidence="3 4" key="1">
    <citation type="journal article" date="2019" name="Int. J. Syst. Evol. Microbiol.">
        <title>The Global Catalogue of Microorganisms (GCM) 10K type strain sequencing project: providing services to taxonomists for standard genome sequencing and annotation.</title>
        <authorList>
            <consortium name="The Broad Institute Genomics Platform"/>
            <consortium name="The Broad Institute Genome Sequencing Center for Infectious Disease"/>
            <person name="Wu L."/>
            <person name="Ma J."/>
        </authorList>
    </citation>
    <scope>NUCLEOTIDE SEQUENCE [LARGE SCALE GENOMIC DNA]</scope>
    <source>
        <strain evidence="3 4">JCM 9383</strain>
    </source>
</reference>
<dbReference type="Proteomes" id="UP001500979">
    <property type="component" value="Unassembled WGS sequence"/>
</dbReference>
<comment type="caution">
    <text evidence="3">The sequence shown here is derived from an EMBL/GenBank/DDBJ whole genome shotgun (WGS) entry which is preliminary data.</text>
</comment>
<dbReference type="PANTHER" id="PTHR43798">
    <property type="entry name" value="MONOACYLGLYCEROL LIPASE"/>
    <property type="match status" value="1"/>
</dbReference>
<dbReference type="SUPFAM" id="SSF53474">
    <property type="entry name" value="alpha/beta-Hydrolases"/>
    <property type="match status" value="1"/>
</dbReference>
<dbReference type="EMBL" id="BAAAUX010000019">
    <property type="protein sequence ID" value="GAA2805395.1"/>
    <property type="molecule type" value="Genomic_DNA"/>
</dbReference>
<dbReference type="GO" id="GO:0016787">
    <property type="term" value="F:hydrolase activity"/>
    <property type="evidence" value="ECO:0007669"/>
    <property type="project" value="UniProtKB-KW"/>
</dbReference>
<dbReference type="PRINTS" id="PR00111">
    <property type="entry name" value="ABHYDROLASE"/>
</dbReference>
<dbReference type="RefSeq" id="WP_344682915.1">
    <property type="nucleotide sequence ID" value="NZ_BAAAUX010000019.1"/>
</dbReference>
<name>A0ABN3VIH9_9PSEU</name>
<dbReference type="InterPro" id="IPR000073">
    <property type="entry name" value="AB_hydrolase_1"/>
</dbReference>
<dbReference type="InterPro" id="IPR050266">
    <property type="entry name" value="AB_hydrolase_sf"/>
</dbReference>
<organism evidence="3 4">
    <name type="scientific">Saccharopolyspora taberi</name>
    <dbReference type="NCBI Taxonomy" id="60895"/>
    <lineage>
        <taxon>Bacteria</taxon>
        <taxon>Bacillati</taxon>
        <taxon>Actinomycetota</taxon>
        <taxon>Actinomycetes</taxon>
        <taxon>Pseudonocardiales</taxon>
        <taxon>Pseudonocardiaceae</taxon>
        <taxon>Saccharopolyspora</taxon>
    </lineage>
</organism>
<evidence type="ECO:0000313" key="4">
    <source>
        <dbReference type="Proteomes" id="UP001500979"/>
    </source>
</evidence>
<evidence type="ECO:0000313" key="3">
    <source>
        <dbReference type="EMBL" id="GAA2805395.1"/>
    </source>
</evidence>
<proteinExistence type="predicted"/>
<evidence type="ECO:0000259" key="2">
    <source>
        <dbReference type="Pfam" id="PF00561"/>
    </source>
</evidence>
<protein>
    <submittedName>
        <fullName evidence="3">Alpha/beta fold hydrolase</fullName>
    </submittedName>
</protein>
<feature type="domain" description="AB hydrolase-1" evidence="2">
    <location>
        <begin position="51"/>
        <end position="313"/>
    </location>
</feature>
<dbReference type="Pfam" id="PF00561">
    <property type="entry name" value="Abhydrolase_1"/>
    <property type="match status" value="1"/>
</dbReference>
<gene>
    <name evidence="3" type="ORF">GCM10010470_45780</name>
</gene>
<sequence length="329" mass="35759">MFASLVIALLTTFLPAGELDHLVRSDWDIPGGAGTLQVREVRLESAKRARPVVLLHGARVPGVASFDLPVQGGSLAEDLARDGHRVFVLDATGYGGSTRPPAMTGPPEANPPLVTGEQVVKDIDAVVRWLRAGQVDLVGWATGGHWAAWYASEHPHRVANLVVHSSLYGATAGHPMFDAPPPTEAYRLSTAAQLLPAWDSSIPVPDKTEWRDPRVAQSYVDEALASDPTSEDRDPPSFRAPTGAMVDSHQLANGTQLWDAQRIRARTLVLRGEYDFWSRPADLTTLAADLTAAKEVRAVTLAGATHYVHLDRPEKGRAEFLQEVTDWLR</sequence>
<feature type="region of interest" description="Disordered" evidence="1">
    <location>
        <begin position="222"/>
        <end position="242"/>
    </location>
</feature>
<accession>A0ABN3VIH9</accession>
<keyword evidence="3" id="KW-0378">Hydrolase</keyword>
<dbReference type="Gene3D" id="3.40.50.1820">
    <property type="entry name" value="alpha/beta hydrolase"/>
    <property type="match status" value="1"/>
</dbReference>
<dbReference type="InterPro" id="IPR029058">
    <property type="entry name" value="AB_hydrolase_fold"/>
</dbReference>
<dbReference type="PANTHER" id="PTHR43798:SF33">
    <property type="entry name" value="HYDROLASE, PUTATIVE (AFU_ORTHOLOGUE AFUA_2G14860)-RELATED"/>
    <property type="match status" value="1"/>
</dbReference>